<dbReference type="Proteomes" id="UP000681722">
    <property type="component" value="Unassembled WGS sequence"/>
</dbReference>
<dbReference type="GO" id="GO:0006689">
    <property type="term" value="P:ganglioside catabolic process"/>
    <property type="evidence" value="ECO:0007669"/>
    <property type="project" value="TreeGrafter"/>
</dbReference>
<protein>
    <recommendedName>
        <fullName evidence="3">beta-N-acetylhexosaminidase</fullName>
        <ecNumber evidence="3">3.2.1.52</ecNumber>
    </recommendedName>
</protein>
<gene>
    <name evidence="7" type="ORF">SRO942_LOCUS47620</name>
</gene>
<dbReference type="PANTHER" id="PTHR22600:SF21">
    <property type="entry name" value="BETA-HEXOSAMINIDASE A"/>
    <property type="match status" value="1"/>
</dbReference>
<dbReference type="GO" id="GO:0005975">
    <property type="term" value="P:carbohydrate metabolic process"/>
    <property type="evidence" value="ECO:0007669"/>
    <property type="project" value="InterPro"/>
</dbReference>
<keyword evidence="4" id="KW-0378">Hydrolase</keyword>
<sequence>MPVSVIERNLNAMEFVKLNVLHLHLSDDQGFRVESKKYPLLHERGSDNQYYTHQQIHHLVEYARERRIRIVPEFDIPGHTTSWFVGYPHLASAPKVYSIQRGWGTFKPTMDPSRETTFEFLDAFFNETTSLFPDKYFHIGGDEVEGTQWTQSKLIRTWKRQLGLNTNHDIQRYFTHRVQQLLSKYNRFIVGWDEILPAVESNSSSVIQSWRDRRSLVRTVHHGQGAILSSPFYLDALNPAGTYYSVNPMKGIKWLLNKKQTVKVFGGEACMWTEAVSFDTVDSRIWPRTAAIAERFWSPEYITDVN</sequence>
<evidence type="ECO:0000259" key="6">
    <source>
        <dbReference type="Pfam" id="PF00728"/>
    </source>
</evidence>
<evidence type="ECO:0000256" key="3">
    <source>
        <dbReference type="ARBA" id="ARBA00012663"/>
    </source>
</evidence>
<evidence type="ECO:0000313" key="8">
    <source>
        <dbReference type="Proteomes" id="UP000681722"/>
    </source>
</evidence>
<feature type="domain" description="Glycoside hydrolase family 20 catalytic" evidence="6">
    <location>
        <begin position="2"/>
        <end position="299"/>
    </location>
</feature>
<dbReference type="EMBL" id="CAJOBC010119426">
    <property type="protein sequence ID" value="CAF4567190.1"/>
    <property type="molecule type" value="Genomic_DNA"/>
</dbReference>
<evidence type="ECO:0000256" key="5">
    <source>
        <dbReference type="PIRSR" id="PIRSR625705-1"/>
    </source>
</evidence>
<dbReference type="EC" id="3.2.1.52" evidence="3"/>
<dbReference type="GO" id="GO:0004563">
    <property type="term" value="F:beta-N-acetylhexosaminidase activity"/>
    <property type="evidence" value="ECO:0007669"/>
    <property type="project" value="UniProtKB-EC"/>
</dbReference>
<dbReference type="GO" id="GO:0016020">
    <property type="term" value="C:membrane"/>
    <property type="evidence" value="ECO:0007669"/>
    <property type="project" value="TreeGrafter"/>
</dbReference>
<evidence type="ECO:0000313" key="7">
    <source>
        <dbReference type="EMBL" id="CAF4567190.1"/>
    </source>
</evidence>
<dbReference type="GO" id="GO:0005764">
    <property type="term" value="C:lysosome"/>
    <property type="evidence" value="ECO:0007669"/>
    <property type="project" value="TreeGrafter"/>
</dbReference>
<comment type="similarity">
    <text evidence="2">Belongs to the glycosyl hydrolase 20 family.</text>
</comment>
<dbReference type="InterPro" id="IPR015883">
    <property type="entry name" value="Glyco_hydro_20_cat"/>
</dbReference>
<dbReference type="InterPro" id="IPR017853">
    <property type="entry name" value="GH"/>
</dbReference>
<comment type="caution">
    <text evidence="7">The sequence shown here is derived from an EMBL/GenBank/DDBJ whole genome shotgun (WGS) entry which is preliminary data.</text>
</comment>
<feature type="active site" description="Proton donor" evidence="5">
    <location>
        <position position="143"/>
    </location>
</feature>
<dbReference type="AlphaFoldDB" id="A0A8S2YMJ2"/>
<dbReference type="InterPro" id="IPR025705">
    <property type="entry name" value="Beta_hexosaminidase_sua/sub"/>
</dbReference>
<evidence type="ECO:0000256" key="2">
    <source>
        <dbReference type="ARBA" id="ARBA00006285"/>
    </source>
</evidence>
<dbReference type="OrthoDB" id="9986215at2759"/>
<dbReference type="Pfam" id="PF00728">
    <property type="entry name" value="Glyco_hydro_20"/>
    <property type="match status" value="1"/>
</dbReference>
<dbReference type="GO" id="GO:0030203">
    <property type="term" value="P:glycosaminoglycan metabolic process"/>
    <property type="evidence" value="ECO:0007669"/>
    <property type="project" value="TreeGrafter"/>
</dbReference>
<name>A0A8S2YMJ2_9BILA</name>
<proteinExistence type="inferred from homology"/>
<organism evidence="7 8">
    <name type="scientific">Didymodactylos carnosus</name>
    <dbReference type="NCBI Taxonomy" id="1234261"/>
    <lineage>
        <taxon>Eukaryota</taxon>
        <taxon>Metazoa</taxon>
        <taxon>Spiralia</taxon>
        <taxon>Gnathifera</taxon>
        <taxon>Rotifera</taxon>
        <taxon>Eurotatoria</taxon>
        <taxon>Bdelloidea</taxon>
        <taxon>Philodinida</taxon>
        <taxon>Philodinidae</taxon>
        <taxon>Didymodactylos</taxon>
    </lineage>
</organism>
<reference evidence="7" key="1">
    <citation type="submission" date="2021-02" db="EMBL/GenBank/DDBJ databases">
        <authorList>
            <person name="Nowell W R."/>
        </authorList>
    </citation>
    <scope>NUCLEOTIDE SEQUENCE</scope>
</reference>
<feature type="non-terminal residue" evidence="7">
    <location>
        <position position="306"/>
    </location>
</feature>
<evidence type="ECO:0000256" key="4">
    <source>
        <dbReference type="ARBA" id="ARBA00022801"/>
    </source>
</evidence>
<dbReference type="PRINTS" id="PR00738">
    <property type="entry name" value="GLHYDRLASE20"/>
</dbReference>
<dbReference type="PANTHER" id="PTHR22600">
    <property type="entry name" value="BETA-HEXOSAMINIDASE"/>
    <property type="match status" value="1"/>
</dbReference>
<comment type="catalytic activity">
    <reaction evidence="1">
        <text>Hydrolysis of terminal non-reducing N-acetyl-D-hexosamine residues in N-acetyl-beta-D-hexosaminides.</text>
        <dbReference type="EC" id="3.2.1.52"/>
    </reaction>
</comment>
<accession>A0A8S2YMJ2</accession>
<dbReference type="Gene3D" id="3.20.20.80">
    <property type="entry name" value="Glycosidases"/>
    <property type="match status" value="1"/>
</dbReference>
<dbReference type="SUPFAM" id="SSF51445">
    <property type="entry name" value="(Trans)glycosidases"/>
    <property type="match status" value="1"/>
</dbReference>
<evidence type="ECO:0000256" key="1">
    <source>
        <dbReference type="ARBA" id="ARBA00001231"/>
    </source>
</evidence>